<dbReference type="CDD" id="cd07377">
    <property type="entry name" value="WHTH_GntR"/>
    <property type="match status" value="1"/>
</dbReference>
<dbReference type="Gene3D" id="3.40.1410.10">
    <property type="entry name" value="Chorismate lyase-like"/>
    <property type="match status" value="1"/>
</dbReference>
<dbReference type="SMART" id="SM00345">
    <property type="entry name" value="HTH_GNTR"/>
    <property type="match status" value="1"/>
</dbReference>
<evidence type="ECO:0000313" key="6">
    <source>
        <dbReference type="Proteomes" id="UP000595101"/>
    </source>
</evidence>
<dbReference type="Gene3D" id="1.10.10.10">
    <property type="entry name" value="Winged helix-like DNA-binding domain superfamily/Winged helix DNA-binding domain"/>
    <property type="match status" value="1"/>
</dbReference>
<dbReference type="KEGG" id="aall:I6G90_05850"/>
<dbReference type="InterPro" id="IPR036390">
    <property type="entry name" value="WH_DNA-bd_sf"/>
</dbReference>
<feature type="domain" description="HTH gntR-type" evidence="4">
    <location>
        <begin position="4"/>
        <end position="72"/>
    </location>
</feature>
<proteinExistence type="predicted"/>
<dbReference type="GO" id="GO:0003700">
    <property type="term" value="F:DNA-binding transcription factor activity"/>
    <property type="evidence" value="ECO:0007669"/>
    <property type="project" value="InterPro"/>
</dbReference>
<dbReference type="GO" id="GO:0003677">
    <property type="term" value="F:DNA binding"/>
    <property type="evidence" value="ECO:0007669"/>
    <property type="project" value="UniProtKB-KW"/>
</dbReference>
<dbReference type="InterPro" id="IPR028978">
    <property type="entry name" value="Chorismate_lyase_/UTRA_dom_sf"/>
</dbReference>
<dbReference type="PANTHER" id="PTHR44846">
    <property type="entry name" value="MANNOSYL-D-GLYCERATE TRANSPORT/METABOLISM SYSTEM REPRESSOR MNGR-RELATED"/>
    <property type="match status" value="1"/>
</dbReference>
<dbReference type="InterPro" id="IPR050679">
    <property type="entry name" value="Bact_HTH_transcr_reg"/>
</dbReference>
<organism evidence="5 6">
    <name type="scientific">Aeromonas allosaccharophila</name>
    <dbReference type="NCBI Taxonomy" id="656"/>
    <lineage>
        <taxon>Bacteria</taxon>
        <taxon>Pseudomonadati</taxon>
        <taxon>Pseudomonadota</taxon>
        <taxon>Gammaproteobacteria</taxon>
        <taxon>Aeromonadales</taxon>
        <taxon>Aeromonadaceae</taxon>
        <taxon>Aeromonas</taxon>
    </lineage>
</organism>
<evidence type="ECO:0000256" key="2">
    <source>
        <dbReference type="ARBA" id="ARBA00023125"/>
    </source>
</evidence>
<evidence type="ECO:0000259" key="4">
    <source>
        <dbReference type="PROSITE" id="PS50949"/>
    </source>
</evidence>
<keyword evidence="2" id="KW-0238">DNA-binding</keyword>
<dbReference type="Pfam" id="PF00392">
    <property type="entry name" value="GntR"/>
    <property type="match status" value="1"/>
</dbReference>
<keyword evidence="3" id="KW-0804">Transcription</keyword>
<accession>A0A7T2PHR4</accession>
<sequence>MSSSLKYLTIKNDLIQEINEGKYTPGQKFYSEAELKLKYGVSSATVIKAIHELVNEGFLFRQQGKGTFISKSKRNKHVLVSESDLSVKLNKSQVTLIDVAKEASESINKILNRVFDSYFYKIVRLKSDNDIPYAVQTSYIPENYLDPKKLAERSGYLSLYEHLAEFNKIDMYSMPFTEEVTVVSNVDVHIAKALSIPEGSAVVKILRTTYKTSGEIIEYIETFKRVESFYLKFESVRGAGSGNTVDIS</sequence>
<dbReference type="Proteomes" id="UP000595101">
    <property type="component" value="Chromosome"/>
</dbReference>
<dbReference type="AlphaFoldDB" id="A0A7T2PHR4"/>
<dbReference type="PANTHER" id="PTHR44846:SF17">
    <property type="entry name" value="GNTR-FAMILY TRANSCRIPTIONAL REGULATOR"/>
    <property type="match status" value="1"/>
</dbReference>
<dbReference type="Pfam" id="PF07702">
    <property type="entry name" value="UTRA"/>
    <property type="match status" value="1"/>
</dbReference>
<dbReference type="PROSITE" id="PS50949">
    <property type="entry name" value="HTH_GNTR"/>
    <property type="match status" value="1"/>
</dbReference>
<name>A0A7T2PHR4_9GAMM</name>
<dbReference type="SUPFAM" id="SSF46785">
    <property type="entry name" value="Winged helix' DNA-binding domain"/>
    <property type="match status" value="1"/>
</dbReference>
<dbReference type="RefSeq" id="WP_197930227.1">
    <property type="nucleotide sequence ID" value="NZ_CP065745.1"/>
</dbReference>
<evidence type="ECO:0000256" key="3">
    <source>
        <dbReference type="ARBA" id="ARBA00023163"/>
    </source>
</evidence>
<reference evidence="5 6" key="1">
    <citation type="submission" date="2020-12" db="EMBL/GenBank/DDBJ databases">
        <title>FDA dAtabase for Regulatory Grade micrObial Sequences (FDA-ARGOS): Supporting development and validation of Infectious Disease Dx tests.</title>
        <authorList>
            <person name="Sproer C."/>
            <person name="Gronow S."/>
            <person name="Severitt S."/>
            <person name="Schroder I."/>
            <person name="Tallon L."/>
            <person name="Sadzewicz L."/>
            <person name="Zhao X."/>
            <person name="Boylan J."/>
            <person name="Ott S."/>
            <person name="Bowen H."/>
            <person name="Vavikolanu K."/>
            <person name="Mehta A."/>
            <person name="Aluvathingal J."/>
            <person name="Nadendla S."/>
            <person name="Lowell S."/>
            <person name="Myers T."/>
            <person name="Yan Y."/>
            <person name="Sichtig H."/>
        </authorList>
    </citation>
    <scope>NUCLEOTIDE SEQUENCE [LARGE SCALE GENOMIC DNA]</scope>
    <source>
        <strain evidence="5 6">FDAARGOS_933</strain>
    </source>
</reference>
<evidence type="ECO:0000313" key="5">
    <source>
        <dbReference type="EMBL" id="QPR55944.1"/>
    </source>
</evidence>
<dbReference type="InterPro" id="IPR011663">
    <property type="entry name" value="UTRA"/>
</dbReference>
<dbReference type="InterPro" id="IPR036388">
    <property type="entry name" value="WH-like_DNA-bd_sf"/>
</dbReference>
<dbReference type="GeneID" id="60785110"/>
<evidence type="ECO:0000256" key="1">
    <source>
        <dbReference type="ARBA" id="ARBA00023015"/>
    </source>
</evidence>
<dbReference type="SUPFAM" id="SSF64288">
    <property type="entry name" value="Chorismate lyase-like"/>
    <property type="match status" value="1"/>
</dbReference>
<dbReference type="EMBL" id="CP065745">
    <property type="protein sequence ID" value="QPR55944.1"/>
    <property type="molecule type" value="Genomic_DNA"/>
</dbReference>
<dbReference type="GO" id="GO:0045892">
    <property type="term" value="P:negative regulation of DNA-templated transcription"/>
    <property type="evidence" value="ECO:0007669"/>
    <property type="project" value="TreeGrafter"/>
</dbReference>
<keyword evidence="1" id="KW-0805">Transcription regulation</keyword>
<dbReference type="SMART" id="SM00866">
    <property type="entry name" value="UTRA"/>
    <property type="match status" value="1"/>
</dbReference>
<dbReference type="InterPro" id="IPR000524">
    <property type="entry name" value="Tscrpt_reg_HTH_GntR"/>
</dbReference>
<gene>
    <name evidence="5" type="ORF">I6G90_05850</name>
</gene>
<protein>
    <submittedName>
        <fullName evidence="5">GntR family transcriptional regulator</fullName>
    </submittedName>
</protein>